<feature type="active site" evidence="2">
    <location>
        <position position="98"/>
    </location>
</feature>
<dbReference type="PANTHER" id="PTHR47966">
    <property type="entry name" value="BETA-SITE APP-CLEAVING ENZYME, ISOFORM A-RELATED"/>
    <property type="match status" value="1"/>
</dbReference>
<proteinExistence type="inferred from homology"/>
<dbReference type="InterPro" id="IPR001461">
    <property type="entry name" value="Aspartic_peptidase_A1"/>
</dbReference>
<keyword evidence="5" id="KW-0378">Hydrolase</keyword>
<dbReference type="PRINTS" id="PR00792">
    <property type="entry name" value="PEPSIN"/>
</dbReference>
<feature type="signal peptide" evidence="3">
    <location>
        <begin position="1"/>
        <end position="19"/>
    </location>
</feature>
<dbReference type="EMBL" id="ML996083">
    <property type="protein sequence ID" value="KAF2155449.1"/>
    <property type="molecule type" value="Genomic_DNA"/>
</dbReference>
<dbReference type="Gene3D" id="2.40.70.10">
    <property type="entry name" value="Acid Proteases"/>
    <property type="match status" value="2"/>
</dbReference>
<evidence type="ECO:0000313" key="6">
    <source>
        <dbReference type="Proteomes" id="UP000799439"/>
    </source>
</evidence>
<protein>
    <submittedName>
        <fullName evidence="5">Acid protease</fullName>
    </submittedName>
</protein>
<sequence length="401" mass="42625">MHFSKSLSVVPTLLSLAAASPAGQQGASFSLEQVQSDASTPAQRLAASLGKYSQSDLAKVTAAKKALQAVNITAANFQNVGYILPITIGNQTFHLGVDTGKSDLIVYSIFEPANARENPSHTYYSPGPAAKQLKGLTWNFTETATSSIAGVVYSDKVTLGGVTVTKQAVEAATAVVNWSSVDPFPIDGDIGLGFKKGSSIRPKAKRPATLWENLGPSLKLPLFTTRLLKNKPGTFDFGFIDKTKFQGAISYVNVNADGIKNGAWQFDAGAAAIGSSKHSSTKLGNTLVDSGNYQILIPEAIVTQYFANVSHAVLDPNYGWTVPCKATLPQLHLQVGANTISVGSDKLVLFPVSATSCLSGLQSRESMGLDFNVFGEPFLRKAFVVFDSRKATPRLGFAQQR</sequence>
<keyword evidence="3" id="KW-0732">Signal</keyword>
<evidence type="ECO:0000256" key="1">
    <source>
        <dbReference type="ARBA" id="ARBA00007447"/>
    </source>
</evidence>
<comment type="similarity">
    <text evidence="1">Belongs to the peptidase A1 family.</text>
</comment>
<dbReference type="InterPro" id="IPR021109">
    <property type="entry name" value="Peptidase_aspartic_dom_sf"/>
</dbReference>
<dbReference type="GO" id="GO:0004190">
    <property type="term" value="F:aspartic-type endopeptidase activity"/>
    <property type="evidence" value="ECO:0007669"/>
    <property type="project" value="InterPro"/>
</dbReference>
<evidence type="ECO:0000256" key="3">
    <source>
        <dbReference type="SAM" id="SignalP"/>
    </source>
</evidence>
<evidence type="ECO:0000256" key="2">
    <source>
        <dbReference type="PIRSR" id="PIRSR601461-1"/>
    </source>
</evidence>
<keyword evidence="5" id="KW-0645">Protease</keyword>
<organism evidence="5 6">
    <name type="scientific">Myriangium duriaei CBS 260.36</name>
    <dbReference type="NCBI Taxonomy" id="1168546"/>
    <lineage>
        <taxon>Eukaryota</taxon>
        <taxon>Fungi</taxon>
        <taxon>Dikarya</taxon>
        <taxon>Ascomycota</taxon>
        <taxon>Pezizomycotina</taxon>
        <taxon>Dothideomycetes</taxon>
        <taxon>Dothideomycetidae</taxon>
        <taxon>Myriangiales</taxon>
        <taxon>Myriangiaceae</taxon>
        <taxon>Myriangium</taxon>
    </lineage>
</organism>
<name>A0A9P4JAT6_9PEZI</name>
<dbReference type="Pfam" id="PF00026">
    <property type="entry name" value="Asp"/>
    <property type="match status" value="1"/>
</dbReference>
<reference evidence="5" key="1">
    <citation type="journal article" date="2020" name="Stud. Mycol.">
        <title>101 Dothideomycetes genomes: a test case for predicting lifestyles and emergence of pathogens.</title>
        <authorList>
            <person name="Haridas S."/>
            <person name="Albert R."/>
            <person name="Binder M."/>
            <person name="Bloem J."/>
            <person name="Labutti K."/>
            <person name="Salamov A."/>
            <person name="Andreopoulos B."/>
            <person name="Baker S."/>
            <person name="Barry K."/>
            <person name="Bills G."/>
            <person name="Bluhm B."/>
            <person name="Cannon C."/>
            <person name="Castanera R."/>
            <person name="Culley D."/>
            <person name="Daum C."/>
            <person name="Ezra D."/>
            <person name="Gonzalez J."/>
            <person name="Henrissat B."/>
            <person name="Kuo A."/>
            <person name="Liang C."/>
            <person name="Lipzen A."/>
            <person name="Lutzoni F."/>
            <person name="Magnuson J."/>
            <person name="Mondo S."/>
            <person name="Nolan M."/>
            <person name="Ohm R."/>
            <person name="Pangilinan J."/>
            <person name="Park H.-J."/>
            <person name="Ramirez L."/>
            <person name="Alfaro M."/>
            <person name="Sun H."/>
            <person name="Tritt A."/>
            <person name="Yoshinaga Y."/>
            <person name="Zwiers L.-H."/>
            <person name="Turgeon B."/>
            <person name="Goodwin S."/>
            <person name="Spatafora J."/>
            <person name="Crous P."/>
            <person name="Grigoriev I."/>
        </authorList>
    </citation>
    <scope>NUCLEOTIDE SEQUENCE</scope>
    <source>
        <strain evidence="5">CBS 260.36</strain>
    </source>
</reference>
<dbReference type="Proteomes" id="UP000799439">
    <property type="component" value="Unassembled WGS sequence"/>
</dbReference>
<dbReference type="InterPro" id="IPR033121">
    <property type="entry name" value="PEPTIDASE_A1"/>
</dbReference>
<dbReference type="PROSITE" id="PS51767">
    <property type="entry name" value="PEPTIDASE_A1"/>
    <property type="match status" value="1"/>
</dbReference>
<dbReference type="AlphaFoldDB" id="A0A9P4JAT6"/>
<evidence type="ECO:0000313" key="5">
    <source>
        <dbReference type="EMBL" id="KAF2155449.1"/>
    </source>
</evidence>
<dbReference type="GO" id="GO:0006508">
    <property type="term" value="P:proteolysis"/>
    <property type="evidence" value="ECO:0007669"/>
    <property type="project" value="UniProtKB-KW"/>
</dbReference>
<comment type="caution">
    <text evidence="5">The sequence shown here is derived from an EMBL/GenBank/DDBJ whole genome shotgun (WGS) entry which is preliminary data.</text>
</comment>
<accession>A0A9P4JAT6</accession>
<feature type="chain" id="PRO_5040322034" evidence="3">
    <location>
        <begin position="20"/>
        <end position="401"/>
    </location>
</feature>
<gene>
    <name evidence="5" type="ORF">K461DRAFT_311697</name>
</gene>
<evidence type="ECO:0000259" key="4">
    <source>
        <dbReference type="PROSITE" id="PS51767"/>
    </source>
</evidence>
<feature type="domain" description="Peptidase A1" evidence="4">
    <location>
        <begin position="82"/>
        <end position="398"/>
    </location>
</feature>
<feature type="active site" evidence="2">
    <location>
        <position position="289"/>
    </location>
</feature>
<dbReference type="PANTHER" id="PTHR47966:SF2">
    <property type="entry name" value="ASPERGILLOPEPSIN-1-RELATED"/>
    <property type="match status" value="1"/>
</dbReference>
<dbReference type="SUPFAM" id="SSF50630">
    <property type="entry name" value="Acid proteases"/>
    <property type="match status" value="1"/>
</dbReference>
<dbReference type="OrthoDB" id="2747330at2759"/>
<keyword evidence="6" id="KW-1185">Reference proteome</keyword>